<dbReference type="RefSeq" id="WP_261965458.1">
    <property type="nucleotide sequence ID" value="NZ_BAAAXA010000001.1"/>
</dbReference>
<comment type="caution">
    <text evidence="3">The sequence shown here is derived from an EMBL/GenBank/DDBJ whole genome shotgun (WGS) entry which is preliminary data.</text>
</comment>
<dbReference type="Pfam" id="PF00990">
    <property type="entry name" value="GGDEF"/>
    <property type="match status" value="1"/>
</dbReference>
<name>A0A9W6KJ97_9ACTN</name>
<feature type="transmembrane region" description="Helical" evidence="1">
    <location>
        <begin position="7"/>
        <end position="25"/>
    </location>
</feature>
<dbReference type="PANTHER" id="PTHR45138:SF24">
    <property type="entry name" value="DIGUANYLATE CYCLASE DGCC-RELATED"/>
    <property type="match status" value="1"/>
</dbReference>
<dbReference type="CDD" id="cd01949">
    <property type="entry name" value="GGDEF"/>
    <property type="match status" value="1"/>
</dbReference>
<feature type="transmembrane region" description="Helical" evidence="1">
    <location>
        <begin position="259"/>
        <end position="278"/>
    </location>
</feature>
<dbReference type="PROSITE" id="PS50887">
    <property type="entry name" value="GGDEF"/>
    <property type="match status" value="1"/>
</dbReference>
<dbReference type="FunFam" id="3.30.70.270:FF:000001">
    <property type="entry name" value="Diguanylate cyclase domain protein"/>
    <property type="match status" value="1"/>
</dbReference>
<feature type="transmembrane region" description="Helical" evidence="1">
    <location>
        <begin position="31"/>
        <end position="51"/>
    </location>
</feature>
<keyword evidence="1" id="KW-0472">Membrane</keyword>
<feature type="transmembrane region" description="Helical" evidence="1">
    <location>
        <begin position="63"/>
        <end position="84"/>
    </location>
</feature>
<dbReference type="NCBIfam" id="TIGR00254">
    <property type="entry name" value="GGDEF"/>
    <property type="match status" value="1"/>
</dbReference>
<dbReference type="SMART" id="SM00267">
    <property type="entry name" value="GGDEF"/>
    <property type="match status" value="1"/>
</dbReference>
<dbReference type="InterPro" id="IPR000160">
    <property type="entry name" value="GGDEF_dom"/>
</dbReference>
<dbReference type="InterPro" id="IPR043128">
    <property type="entry name" value="Rev_trsase/Diguanyl_cyclase"/>
</dbReference>
<feature type="transmembrane region" description="Helical" evidence="1">
    <location>
        <begin position="219"/>
        <end position="238"/>
    </location>
</feature>
<gene>
    <name evidence="3" type="ORF">GCM10017581_028710</name>
</gene>
<organism evidence="3 4">
    <name type="scientific">Dactylosporangium matsuzakiense</name>
    <dbReference type="NCBI Taxonomy" id="53360"/>
    <lineage>
        <taxon>Bacteria</taxon>
        <taxon>Bacillati</taxon>
        <taxon>Actinomycetota</taxon>
        <taxon>Actinomycetes</taxon>
        <taxon>Micromonosporales</taxon>
        <taxon>Micromonosporaceae</taxon>
        <taxon>Dactylosporangium</taxon>
    </lineage>
</organism>
<keyword evidence="1" id="KW-0812">Transmembrane</keyword>
<feature type="transmembrane region" description="Helical" evidence="1">
    <location>
        <begin position="186"/>
        <end position="207"/>
    </location>
</feature>
<keyword evidence="1" id="KW-1133">Transmembrane helix</keyword>
<dbReference type="GO" id="GO:0052621">
    <property type="term" value="F:diguanylate cyclase activity"/>
    <property type="evidence" value="ECO:0007669"/>
    <property type="project" value="TreeGrafter"/>
</dbReference>
<evidence type="ECO:0000256" key="1">
    <source>
        <dbReference type="SAM" id="Phobius"/>
    </source>
</evidence>
<accession>A0A9W6KJ97</accession>
<dbReference type="InterPro" id="IPR050469">
    <property type="entry name" value="Diguanylate_Cyclase"/>
</dbReference>
<evidence type="ECO:0000313" key="3">
    <source>
        <dbReference type="EMBL" id="GLL01130.1"/>
    </source>
</evidence>
<dbReference type="GO" id="GO:1902201">
    <property type="term" value="P:negative regulation of bacterial-type flagellum-dependent cell motility"/>
    <property type="evidence" value="ECO:0007669"/>
    <property type="project" value="TreeGrafter"/>
</dbReference>
<feature type="transmembrane region" description="Helical" evidence="1">
    <location>
        <begin position="284"/>
        <end position="301"/>
    </location>
</feature>
<dbReference type="GO" id="GO:0005886">
    <property type="term" value="C:plasma membrane"/>
    <property type="evidence" value="ECO:0007669"/>
    <property type="project" value="TreeGrafter"/>
</dbReference>
<feature type="domain" description="GGDEF" evidence="2">
    <location>
        <begin position="340"/>
        <end position="471"/>
    </location>
</feature>
<dbReference type="PANTHER" id="PTHR45138">
    <property type="entry name" value="REGULATORY COMPONENTS OF SENSORY TRANSDUCTION SYSTEM"/>
    <property type="match status" value="1"/>
</dbReference>
<reference evidence="3" key="1">
    <citation type="journal article" date="2014" name="Int. J. Syst. Evol. Microbiol.">
        <title>Complete genome sequence of Corynebacterium casei LMG S-19264T (=DSM 44701T), isolated from a smear-ripened cheese.</title>
        <authorList>
            <consortium name="US DOE Joint Genome Institute (JGI-PGF)"/>
            <person name="Walter F."/>
            <person name="Albersmeier A."/>
            <person name="Kalinowski J."/>
            <person name="Ruckert C."/>
        </authorList>
    </citation>
    <scope>NUCLEOTIDE SEQUENCE</scope>
    <source>
        <strain evidence="3">VKM Ac-1321</strain>
    </source>
</reference>
<feature type="transmembrane region" description="Helical" evidence="1">
    <location>
        <begin position="125"/>
        <end position="149"/>
    </location>
</feature>
<dbReference type="Gene3D" id="3.30.70.270">
    <property type="match status" value="1"/>
</dbReference>
<dbReference type="GO" id="GO:0043709">
    <property type="term" value="P:cell adhesion involved in single-species biofilm formation"/>
    <property type="evidence" value="ECO:0007669"/>
    <property type="project" value="TreeGrafter"/>
</dbReference>
<evidence type="ECO:0000313" key="4">
    <source>
        <dbReference type="Proteomes" id="UP001143480"/>
    </source>
</evidence>
<sequence length="477" mass="49669">MSRAWQLYGAAGGVVIAVYYAVLHFAPGASLAQTVLYTSAGVGAMVCLSVAAARHRVVRAPMLLFAVSFLAAAWADIAFYSAALDGEPPYPGPPDVGYLLQYPLEATALLLLVRRRTPRRDSATLIDAAIVAAGAGFLTYVFIIAPTYVTSGGGLTRLVSLAYPLGDLAIAVVTARLLLGAGSRPFALRLIGVYMAIVIFADGTYLFQTLNGTYRAGNFLDAFWMGAAVCIGAAVLHPSVPKLAERAPAATPDADPARLAVLTLAATVAPLTTLGLYLRHADPQVPVASITCTAMFLLVIGRMAGLVRAQRHTAVTDELTGLRTRRAFQTALARTARPGARIGVLLIDIDHFKRVNDTLGHHGGDVVLAEVAGRLRALSRPGDLVARYGGEEFAVLLPGAGPDDLAAVAERFRAGVGGARIGLPDGGAITVTISIGGAGMVTTAHELMLSADRALYASKDAGRDRYTAADLVGAAGR</sequence>
<dbReference type="AlphaFoldDB" id="A0A9W6KJ97"/>
<evidence type="ECO:0000259" key="2">
    <source>
        <dbReference type="PROSITE" id="PS50887"/>
    </source>
</evidence>
<dbReference type="InterPro" id="IPR029787">
    <property type="entry name" value="Nucleotide_cyclase"/>
</dbReference>
<dbReference type="SUPFAM" id="SSF55073">
    <property type="entry name" value="Nucleotide cyclase"/>
    <property type="match status" value="1"/>
</dbReference>
<dbReference type="EMBL" id="BSFP01000013">
    <property type="protein sequence ID" value="GLL01130.1"/>
    <property type="molecule type" value="Genomic_DNA"/>
</dbReference>
<proteinExistence type="predicted"/>
<feature type="transmembrane region" description="Helical" evidence="1">
    <location>
        <begin position="161"/>
        <end position="179"/>
    </location>
</feature>
<dbReference type="Proteomes" id="UP001143480">
    <property type="component" value="Unassembled WGS sequence"/>
</dbReference>
<reference evidence="3" key="2">
    <citation type="submission" date="2023-01" db="EMBL/GenBank/DDBJ databases">
        <authorList>
            <person name="Sun Q."/>
            <person name="Evtushenko L."/>
        </authorList>
    </citation>
    <scope>NUCLEOTIDE SEQUENCE</scope>
    <source>
        <strain evidence="3">VKM Ac-1321</strain>
    </source>
</reference>
<protein>
    <recommendedName>
        <fullName evidence="2">GGDEF domain-containing protein</fullName>
    </recommendedName>
</protein>
<keyword evidence="4" id="KW-1185">Reference proteome</keyword>